<dbReference type="PANTHER" id="PTHR46060:SF1">
    <property type="entry name" value="MARINER MOS1 TRANSPOSASE-LIKE PROTEIN"/>
    <property type="match status" value="1"/>
</dbReference>
<dbReference type="InterPro" id="IPR052709">
    <property type="entry name" value="Transposase-MT_Hybrid"/>
</dbReference>
<feature type="region of interest" description="Disordered" evidence="1">
    <location>
        <begin position="49"/>
        <end position="70"/>
    </location>
</feature>
<dbReference type="InParanoid" id="F4WK75"/>
<dbReference type="InterPro" id="IPR041426">
    <property type="entry name" value="Mos1_HTH"/>
</dbReference>
<reference evidence="3" key="1">
    <citation type="submission" date="2011-02" db="EMBL/GenBank/DDBJ databases">
        <title>The genome of the leaf-cutting ant Acromyrmex echinatior suggests key adaptations to social evolution and fungus farming.</title>
        <authorList>
            <person name="Nygaard S."/>
            <person name="Zhang G."/>
        </authorList>
    </citation>
    <scope>NUCLEOTIDE SEQUENCE</scope>
</reference>
<proteinExistence type="predicted"/>
<feature type="domain" description="Mos1 transposase HTH" evidence="2">
    <location>
        <begin position="8"/>
        <end position="52"/>
    </location>
</feature>
<dbReference type="Pfam" id="PF17906">
    <property type="entry name" value="HTH_48"/>
    <property type="match status" value="1"/>
</dbReference>
<name>F4WK75_ACREC</name>
<accession>F4WK75</accession>
<gene>
    <name evidence="3" type="ORF">G5I_06119</name>
</gene>
<keyword evidence="4" id="KW-1185">Reference proteome</keyword>
<evidence type="ECO:0000259" key="2">
    <source>
        <dbReference type="Pfam" id="PF17906"/>
    </source>
</evidence>
<dbReference type="GO" id="GO:0003676">
    <property type="term" value="F:nucleic acid binding"/>
    <property type="evidence" value="ECO:0007669"/>
    <property type="project" value="InterPro"/>
</dbReference>
<dbReference type="Proteomes" id="UP000007755">
    <property type="component" value="Unassembled WGS sequence"/>
</dbReference>
<evidence type="ECO:0000313" key="4">
    <source>
        <dbReference type="Proteomes" id="UP000007755"/>
    </source>
</evidence>
<dbReference type="OrthoDB" id="9974365at2759"/>
<dbReference type="AlphaFoldDB" id="F4WK75"/>
<dbReference type="eggNOG" id="ENOG502S5UP">
    <property type="taxonomic scope" value="Eukaryota"/>
</dbReference>
<dbReference type="PANTHER" id="PTHR46060">
    <property type="entry name" value="MARINER MOS1 TRANSPOSASE-LIKE PROTEIN"/>
    <property type="match status" value="1"/>
</dbReference>
<evidence type="ECO:0000313" key="3">
    <source>
        <dbReference type="EMBL" id="EGI65398.1"/>
    </source>
</evidence>
<organism evidence="4">
    <name type="scientific">Acromyrmex echinatior</name>
    <name type="common">Panamanian leafcutter ant</name>
    <name type="synonym">Acromyrmex octospinosus echinatior</name>
    <dbReference type="NCBI Taxonomy" id="103372"/>
    <lineage>
        <taxon>Eukaryota</taxon>
        <taxon>Metazoa</taxon>
        <taxon>Ecdysozoa</taxon>
        <taxon>Arthropoda</taxon>
        <taxon>Hexapoda</taxon>
        <taxon>Insecta</taxon>
        <taxon>Pterygota</taxon>
        <taxon>Neoptera</taxon>
        <taxon>Endopterygota</taxon>
        <taxon>Hymenoptera</taxon>
        <taxon>Apocrita</taxon>
        <taxon>Aculeata</taxon>
        <taxon>Formicoidea</taxon>
        <taxon>Formicidae</taxon>
        <taxon>Myrmicinae</taxon>
        <taxon>Acromyrmex</taxon>
    </lineage>
</organism>
<dbReference type="InterPro" id="IPR036397">
    <property type="entry name" value="RNaseH_sf"/>
</dbReference>
<sequence>MERSLEQRYAIKFCVRLGKNATETFQMLQEAFKDDCISRSQSGRWHKAFKEGREEVPDEPRSGRPTTARTDENVNRVCEVLRSDRRLSIQYIADTLNMSTFAVHGIVTENLQMRKVCAKLVPEVLTEDQKELRVSRCQEFNTPVVPQPLYSPDLAPCDFFLFPRLKRELKGKHWESVENIQKHVTTFLRDILVEEFQRAFQAWQTRLRKCIDSGGEYFKEF</sequence>
<dbReference type="Gene3D" id="3.30.420.10">
    <property type="entry name" value="Ribonuclease H-like superfamily/Ribonuclease H"/>
    <property type="match status" value="1"/>
</dbReference>
<dbReference type="EMBL" id="GL888194">
    <property type="protein sequence ID" value="EGI65398.1"/>
    <property type="molecule type" value="Genomic_DNA"/>
</dbReference>
<protein>
    <submittedName>
        <fullName evidence="3">FLJ37770-like protein</fullName>
    </submittedName>
</protein>
<feature type="compositionally biased region" description="Basic and acidic residues" evidence="1">
    <location>
        <begin position="49"/>
        <end position="62"/>
    </location>
</feature>
<evidence type="ECO:0000256" key="1">
    <source>
        <dbReference type="SAM" id="MobiDB-lite"/>
    </source>
</evidence>
<dbReference type="Gene3D" id="1.10.10.1450">
    <property type="match status" value="1"/>
</dbReference>